<protein>
    <submittedName>
        <fullName evidence="6">AraC family transcriptional regulator</fullName>
    </submittedName>
</protein>
<sequence>MSEKFGEQLTIDDVARAAMFSKFHFTRMFQQATGVTPGRFLSALRLAEAKRLLLSTPNSVADISHQVGYNSVGTFSTRFSARVGISPTLFRQRGGVAPANQLPGNTGSRAVVRGRLTAQGPVFVGLFPGRIPEGRPVCHTVLDGPGPYVLPGVPDGSWHLHAYPHDPGAPTRQVAHEGPLTIRSGPVDRLLDIRLRPVRPFDPPVLLAPPERTTAPAAAGSAA</sequence>
<evidence type="ECO:0000313" key="6">
    <source>
        <dbReference type="EMBL" id="RZQ61297.1"/>
    </source>
</evidence>
<dbReference type="PROSITE" id="PS01124">
    <property type="entry name" value="HTH_ARAC_FAMILY_2"/>
    <property type="match status" value="1"/>
</dbReference>
<keyword evidence="7" id="KW-1185">Reference proteome</keyword>
<dbReference type="Gene3D" id="1.10.10.60">
    <property type="entry name" value="Homeodomain-like"/>
    <property type="match status" value="2"/>
</dbReference>
<evidence type="ECO:0000259" key="5">
    <source>
        <dbReference type="PROSITE" id="PS01124"/>
    </source>
</evidence>
<evidence type="ECO:0000313" key="7">
    <source>
        <dbReference type="Proteomes" id="UP000292003"/>
    </source>
</evidence>
<evidence type="ECO:0000256" key="2">
    <source>
        <dbReference type="ARBA" id="ARBA00023125"/>
    </source>
</evidence>
<organism evidence="6 7">
    <name type="scientific">Amycolatopsis suaedae</name>
    <dbReference type="NCBI Taxonomy" id="2510978"/>
    <lineage>
        <taxon>Bacteria</taxon>
        <taxon>Bacillati</taxon>
        <taxon>Actinomycetota</taxon>
        <taxon>Actinomycetes</taxon>
        <taxon>Pseudonocardiales</taxon>
        <taxon>Pseudonocardiaceae</taxon>
        <taxon>Amycolatopsis</taxon>
    </lineage>
</organism>
<reference evidence="6 7" key="1">
    <citation type="submission" date="2019-02" db="EMBL/GenBank/DDBJ databases">
        <title>Draft genome sequence of Amycolatopsis sp. 8-3EHSu isolated from roots of Suaeda maritima.</title>
        <authorList>
            <person name="Duangmal K."/>
            <person name="Chantavorakit T."/>
        </authorList>
    </citation>
    <scope>NUCLEOTIDE SEQUENCE [LARGE SCALE GENOMIC DNA]</scope>
    <source>
        <strain evidence="6 7">8-3EHSu</strain>
    </source>
</reference>
<keyword evidence="2" id="KW-0238">DNA-binding</keyword>
<dbReference type="EMBL" id="SFCC01000013">
    <property type="protein sequence ID" value="RZQ61297.1"/>
    <property type="molecule type" value="Genomic_DNA"/>
</dbReference>
<dbReference type="GO" id="GO:0043565">
    <property type="term" value="F:sequence-specific DNA binding"/>
    <property type="evidence" value="ECO:0007669"/>
    <property type="project" value="InterPro"/>
</dbReference>
<feature type="compositionally biased region" description="Low complexity" evidence="4">
    <location>
        <begin position="208"/>
        <end position="223"/>
    </location>
</feature>
<dbReference type="InterPro" id="IPR009057">
    <property type="entry name" value="Homeodomain-like_sf"/>
</dbReference>
<dbReference type="PROSITE" id="PS00041">
    <property type="entry name" value="HTH_ARAC_FAMILY_1"/>
    <property type="match status" value="1"/>
</dbReference>
<dbReference type="GO" id="GO:0003700">
    <property type="term" value="F:DNA-binding transcription factor activity"/>
    <property type="evidence" value="ECO:0007669"/>
    <property type="project" value="InterPro"/>
</dbReference>
<dbReference type="InterPro" id="IPR050204">
    <property type="entry name" value="AraC_XylS_family_regulators"/>
</dbReference>
<dbReference type="InterPro" id="IPR018060">
    <property type="entry name" value="HTH_AraC"/>
</dbReference>
<keyword evidence="1" id="KW-0805">Transcription regulation</keyword>
<dbReference type="OrthoDB" id="9816011at2"/>
<accession>A0A4Q7J2Y6</accession>
<dbReference type="PANTHER" id="PTHR46796">
    <property type="entry name" value="HTH-TYPE TRANSCRIPTIONAL ACTIVATOR RHAS-RELATED"/>
    <property type="match status" value="1"/>
</dbReference>
<gene>
    <name evidence="6" type="ORF">EWH70_24890</name>
</gene>
<keyword evidence="3" id="KW-0804">Transcription</keyword>
<evidence type="ECO:0000256" key="3">
    <source>
        <dbReference type="ARBA" id="ARBA00023163"/>
    </source>
</evidence>
<comment type="caution">
    <text evidence="6">The sequence shown here is derived from an EMBL/GenBank/DDBJ whole genome shotgun (WGS) entry which is preliminary data.</text>
</comment>
<feature type="region of interest" description="Disordered" evidence="4">
    <location>
        <begin position="204"/>
        <end position="223"/>
    </location>
</feature>
<proteinExistence type="predicted"/>
<dbReference type="Proteomes" id="UP000292003">
    <property type="component" value="Unassembled WGS sequence"/>
</dbReference>
<dbReference type="InterPro" id="IPR018062">
    <property type="entry name" value="HTH_AraC-typ_CS"/>
</dbReference>
<dbReference type="PANTHER" id="PTHR46796:SF2">
    <property type="entry name" value="TRANSCRIPTIONAL REGULATORY PROTEIN"/>
    <property type="match status" value="1"/>
</dbReference>
<evidence type="ECO:0000256" key="4">
    <source>
        <dbReference type="SAM" id="MobiDB-lite"/>
    </source>
</evidence>
<name>A0A4Q7J2Y6_9PSEU</name>
<dbReference type="AlphaFoldDB" id="A0A4Q7J2Y6"/>
<dbReference type="SMART" id="SM00342">
    <property type="entry name" value="HTH_ARAC"/>
    <property type="match status" value="1"/>
</dbReference>
<evidence type="ECO:0000256" key="1">
    <source>
        <dbReference type="ARBA" id="ARBA00023015"/>
    </source>
</evidence>
<dbReference type="Pfam" id="PF12833">
    <property type="entry name" value="HTH_18"/>
    <property type="match status" value="1"/>
</dbReference>
<dbReference type="SUPFAM" id="SSF46689">
    <property type="entry name" value="Homeodomain-like"/>
    <property type="match status" value="2"/>
</dbReference>
<feature type="domain" description="HTH araC/xylS-type" evidence="5">
    <location>
        <begin position="1"/>
        <end position="93"/>
    </location>
</feature>